<feature type="region of interest" description="Disordered" evidence="1">
    <location>
        <begin position="118"/>
        <end position="140"/>
    </location>
</feature>
<organism evidence="2">
    <name type="scientific">Rhodococcus sp. D-6</name>
    <dbReference type="NCBI Taxonomy" id="1387842"/>
    <lineage>
        <taxon>Bacteria</taxon>
        <taxon>Bacillati</taxon>
        <taxon>Actinomycetota</taxon>
        <taxon>Actinomycetes</taxon>
        <taxon>Mycobacteriales</taxon>
        <taxon>Nocardiaceae</taxon>
        <taxon>Rhodococcus</taxon>
    </lineage>
</organism>
<reference evidence="2" key="1">
    <citation type="submission" date="2023-08" db="EMBL/GenBank/DDBJ databases">
        <title>The novel hydrolase IpcH responsible for the initial isoprocarb degradation step in Rhodococcus sp. D-6.</title>
        <authorList>
            <person name="Zhu Q."/>
        </authorList>
    </citation>
    <scope>NUCLEOTIDE SEQUENCE</scope>
    <source>
        <strain evidence="2">D-6</strain>
    </source>
</reference>
<name>A0AAU7UV13_9NOCA</name>
<evidence type="ECO:0008006" key="3">
    <source>
        <dbReference type="Google" id="ProtNLM"/>
    </source>
</evidence>
<proteinExistence type="predicted"/>
<accession>A0AAU7UV13</accession>
<sequence length="259" mass="29742">MIQETIDSIATHVTDARFGTYRANCNNDPRKALELYRWNIEMSGALQEALGIAEVFLRNAIDAQLRIWNASQPPRTDPRDKSVTIYSEEWVRAPAGPLWAILNPWARGRKYRHSTYVDAKQRAENDRRARPPGHRRHGVPVDHDDVVAHITFGTWNKILPAKDTRDPSGIGPQAQRQLWFGGVEKAFPHHSDPLVVKYWVDRLHSLRNRVAHLEPLCDTDVMSYHRTVARLLRAIDPSLAEWYSGISRVPEVWSRRPAP</sequence>
<dbReference type="AlphaFoldDB" id="A0AAU7UV13"/>
<dbReference type="RefSeq" id="WP_156666238.1">
    <property type="nucleotide sequence ID" value="NZ_CP132970.1"/>
</dbReference>
<dbReference type="KEGG" id="rhox:RBB84_22495"/>
<evidence type="ECO:0000313" key="2">
    <source>
        <dbReference type="EMBL" id="XBW03980.1"/>
    </source>
</evidence>
<dbReference type="EMBL" id="CP132970">
    <property type="protein sequence ID" value="XBW03980.1"/>
    <property type="molecule type" value="Genomic_DNA"/>
</dbReference>
<evidence type="ECO:0000256" key="1">
    <source>
        <dbReference type="SAM" id="MobiDB-lite"/>
    </source>
</evidence>
<gene>
    <name evidence="2" type="ORF">RBB84_22495</name>
</gene>
<protein>
    <recommendedName>
        <fullName evidence="3">Abi-like protein</fullName>
    </recommendedName>
</protein>
<feature type="compositionally biased region" description="Basic and acidic residues" evidence="1">
    <location>
        <begin position="119"/>
        <end position="129"/>
    </location>
</feature>